<dbReference type="InterPro" id="IPR011043">
    <property type="entry name" value="Gal_Oxase/kelch_b-propeller"/>
</dbReference>
<protein>
    <submittedName>
        <fullName evidence="5">Muskelin N-terminus</fullName>
    </submittedName>
</protein>
<evidence type="ECO:0000256" key="3">
    <source>
        <dbReference type="SAM" id="MobiDB-lite"/>
    </source>
</evidence>
<dbReference type="Gene3D" id="2.60.120.260">
    <property type="entry name" value="Galactose-binding domain-like"/>
    <property type="match status" value="1"/>
</dbReference>
<evidence type="ECO:0000313" key="5">
    <source>
        <dbReference type="EMBL" id="GLB37010.1"/>
    </source>
</evidence>
<gene>
    <name evidence="5" type="ORF">LshimejAT787_0400610</name>
</gene>
<dbReference type="InterPro" id="IPR015915">
    <property type="entry name" value="Kelch-typ_b-propeller"/>
</dbReference>
<organism evidence="5 6">
    <name type="scientific">Lyophyllum shimeji</name>
    <name type="common">Hon-shimeji</name>
    <name type="synonym">Tricholoma shimeji</name>
    <dbReference type="NCBI Taxonomy" id="47721"/>
    <lineage>
        <taxon>Eukaryota</taxon>
        <taxon>Fungi</taxon>
        <taxon>Dikarya</taxon>
        <taxon>Basidiomycota</taxon>
        <taxon>Agaricomycotina</taxon>
        <taxon>Agaricomycetes</taxon>
        <taxon>Agaricomycetidae</taxon>
        <taxon>Agaricales</taxon>
        <taxon>Tricholomatineae</taxon>
        <taxon>Lyophyllaceae</taxon>
        <taxon>Lyophyllum</taxon>
    </lineage>
</organism>
<name>A0A9P3PJD0_LYOSH</name>
<dbReference type="SUPFAM" id="SSF50965">
    <property type="entry name" value="Galactose oxidase, central domain"/>
    <property type="match status" value="1"/>
</dbReference>
<dbReference type="GO" id="GO:0005737">
    <property type="term" value="C:cytoplasm"/>
    <property type="evidence" value="ECO:0007669"/>
    <property type="project" value="TreeGrafter"/>
</dbReference>
<accession>A0A9P3PJD0</accession>
<dbReference type="OrthoDB" id="10052615at2759"/>
<feature type="domain" description="Muskelin N-terminal" evidence="4">
    <location>
        <begin position="15"/>
        <end position="208"/>
    </location>
</feature>
<dbReference type="PANTHER" id="PTHR15526:SF5">
    <property type="entry name" value="MUSKELIN"/>
    <property type="match status" value="1"/>
</dbReference>
<dbReference type="PANTHER" id="PTHR15526">
    <property type="entry name" value="MUSKELIN"/>
    <property type="match status" value="1"/>
</dbReference>
<reference evidence="5" key="1">
    <citation type="submission" date="2022-07" db="EMBL/GenBank/DDBJ databases">
        <title>The genome of Lyophyllum shimeji provides insight into the initial evolution of ectomycorrhizal fungal genome.</title>
        <authorList>
            <person name="Kobayashi Y."/>
            <person name="Shibata T."/>
            <person name="Hirakawa H."/>
            <person name="Shigenobu S."/>
            <person name="Nishiyama T."/>
            <person name="Yamada A."/>
            <person name="Hasebe M."/>
            <person name="Kawaguchi M."/>
        </authorList>
    </citation>
    <scope>NUCLEOTIDE SEQUENCE</scope>
    <source>
        <strain evidence="5">AT787</strain>
    </source>
</reference>
<comment type="caution">
    <text evidence="5">The sequence shown here is derived from an EMBL/GenBank/DDBJ whole genome shotgun (WGS) entry which is preliminary data.</text>
</comment>
<keyword evidence="1" id="KW-0880">Kelch repeat</keyword>
<evidence type="ECO:0000256" key="2">
    <source>
        <dbReference type="ARBA" id="ARBA00022737"/>
    </source>
</evidence>
<dbReference type="Pfam" id="PF06588">
    <property type="entry name" value="Muskelin_N"/>
    <property type="match status" value="1"/>
</dbReference>
<keyword evidence="6" id="KW-1185">Reference proteome</keyword>
<feature type="compositionally biased region" description="Low complexity" evidence="3">
    <location>
        <begin position="733"/>
        <end position="750"/>
    </location>
</feature>
<feature type="region of interest" description="Disordered" evidence="3">
    <location>
        <begin position="349"/>
        <end position="374"/>
    </location>
</feature>
<dbReference type="Gene3D" id="2.120.10.80">
    <property type="entry name" value="Kelch-type beta propeller"/>
    <property type="match status" value="2"/>
</dbReference>
<proteinExistence type="predicted"/>
<dbReference type="EMBL" id="BRPK01000004">
    <property type="protein sequence ID" value="GLB37010.1"/>
    <property type="molecule type" value="Genomic_DNA"/>
</dbReference>
<dbReference type="SUPFAM" id="SSF49785">
    <property type="entry name" value="Galactose-binding domain-like"/>
    <property type="match status" value="1"/>
</dbReference>
<keyword evidence="2" id="KW-0677">Repeat</keyword>
<dbReference type="Pfam" id="PF24681">
    <property type="entry name" value="Kelch_KLHDC2_KLHL20_DRC7"/>
    <property type="match status" value="2"/>
</dbReference>
<dbReference type="Proteomes" id="UP001063166">
    <property type="component" value="Unassembled WGS sequence"/>
</dbReference>
<dbReference type="InterPro" id="IPR008979">
    <property type="entry name" value="Galactose-bd-like_sf"/>
</dbReference>
<evidence type="ECO:0000259" key="4">
    <source>
        <dbReference type="Pfam" id="PF06588"/>
    </source>
</evidence>
<dbReference type="InterPro" id="IPR010565">
    <property type="entry name" value="Muskelin_N"/>
</dbReference>
<dbReference type="AlphaFoldDB" id="A0A9P3PJD0"/>
<feature type="region of interest" description="Disordered" evidence="3">
    <location>
        <begin position="733"/>
        <end position="810"/>
    </location>
</feature>
<evidence type="ECO:0000313" key="6">
    <source>
        <dbReference type="Proteomes" id="UP001063166"/>
    </source>
</evidence>
<feature type="compositionally biased region" description="Pro residues" evidence="3">
    <location>
        <begin position="751"/>
        <end position="761"/>
    </location>
</feature>
<sequence length="885" mass="99052">MFSAAQLQVEPSVPLTYEIAQSSAHSGRYVAENILVDRSMDQSSRWSGNSQGNANQWILLRLEKLAVLKTVTFGKFHKPHPCNMKEFKLYVGVNFEHMSEVLHAGLKNDSIPETFPIKHVNRAGVCFPTRYIKIVPMSAHGQSFHTSIWHVSLTGITNEPFVKQVRREYDEYRETTVLRHVLKHLRQRRLLTPYESIISRSRLQLEHPLITKLHESVVLQGNWQRAEQLVSVIAKAGLCDSYLHGTQPYAVWKRLRGTDADGDVPSPRGGQAMCIDPVNDRIYLFGGWDGKKSLDDFWVYDVKEDKWRVLSHGTSKEQNAPGARSCHKMVFDTKTGSIYLLGRLSDSDSAKASRQADTPGSPEGTPRESSTSPGQAYCSEFYRYHTRGMDAGKWDFLSFDTASSGGPPLVFDHQMVMDCETQIIYVFGGRVVDGDWNSVKYSGLYSYNVRLSKWKLLQHPDSSNSSQTIIPSRFGHSMVLEPSTRTLYIFAGQRDDKYLSDMYAYDIATNTATELYSNFSASGGPDSCFTQRAVIDPNTREIYVFCGLTRNQHQGGDITTIASDAPNWLYSYAQRPGTWRQILLQPVHTPPRGVPRHVPEGEEPEGPVPRYAHQVVYNPNTKTVFMHGGNAGVVERTERRVDAATGETAGEEEQKEERMDDLWQMTLVRAGAEEVVRRATYEIRQQQFREMCEDAPAIKALSFLQTEVSAVVDHNDPAETEVFRSLLKHLLSPSVPSPPTSKSSQPAQPLASPPASPPVKSPPRKDRSPPRKRSRSKSIDADSDIAGPWTDQLNEDRDEDEDESRGVGHCKRTIDVNALREVEDPLEREVLDADAGTGTGTGRLAAARFSQRNAVFESLLEFVAESEKQPGGSLLDLIGMDEGGL</sequence>
<evidence type="ECO:0000256" key="1">
    <source>
        <dbReference type="ARBA" id="ARBA00022441"/>
    </source>
</evidence>
<dbReference type="InterPro" id="IPR052456">
    <property type="entry name" value="CTLH_complex_component"/>
</dbReference>